<evidence type="ECO:0000313" key="2">
    <source>
        <dbReference type="EMBL" id="ARX59592.1"/>
    </source>
</evidence>
<geneLocation type="plasmid" evidence="3">
    <name>pVAPB1413</name>
</geneLocation>
<proteinExistence type="predicted"/>
<gene>
    <name evidence="3" type="ORF">pVAPB1413_vapL</name>
    <name evidence="2" type="ORF">pVAPB1475_vapL</name>
    <name evidence="4" type="ORF">pVAPB1533_vapL</name>
</gene>
<dbReference type="EMBL" id="KX443407">
    <property type="protein sequence ID" value="ARX60657.1"/>
    <property type="molecule type" value="Genomic_DNA"/>
</dbReference>
<name>A0A1Z1V0B9_RHOHA</name>
<dbReference type="PIRSF" id="PIRSF009221">
    <property type="entry name" value="R_equi_Vir"/>
    <property type="match status" value="1"/>
</dbReference>
<sequence length="215" mass="22439">MRGSLDNDHALKGFCPTLATATIASALRPQSSYRPYVRAIFAAALVAGISILGATGVVNAETSMASNAATSTVHRVAKTCDSNLSENDHSSAETNGQLSFATEATAEQGYTYSVHGLVTSLAVYQHFSLTVEDDGKTFTGDSGGISVPGVAVLKGTLFTEDLQRLYNDTVSFQYNAVGPYMNINFFDSHSTLLGHVQSGSIGTLTGIGGGTGGWR</sequence>
<evidence type="ECO:0000256" key="1">
    <source>
        <dbReference type="SAM" id="Phobius"/>
    </source>
</evidence>
<keyword evidence="3" id="KW-0614">Plasmid</keyword>
<dbReference type="Pfam" id="PF05526">
    <property type="entry name" value="R_equi_Vir"/>
    <property type="match status" value="1"/>
</dbReference>
<keyword evidence="1" id="KW-0812">Transmembrane</keyword>
<evidence type="ECO:0000313" key="4">
    <source>
        <dbReference type="EMBL" id="ARX60657.1"/>
    </source>
</evidence>
<dbReference type="EMBL" id="KX443397">
    <property type="protein sequence ID" value="ARX59592.1"/>
    <property type="molecule type" value="Genomic_DNA"/>
</dbReference>
<accession>A0A1Z1V0B9</accession>
<geneLocation type="plasmid" evidence="2">
    <name>pVAPB1475</name>
</geneLocation>
<keyword evidence="1" id="KW-0472">Membrane</keyword>
<dbReference type="InterPro" id="IPR038625">
    <property type="entry name" value="R_equi_Vir_sf"/>
</dbReference>
<dbReference type="Gene3D" id="2.40.128.480">
    <property type="entry name" value="Rhodococcus equi virulence-associated protein"/>
    <property type="match status" value="1"/>
</dbReference>
<dbReference type="EMBL" id="KX443406">
    <property type="protein sequence ID" value="ARX60551.1"/>
    <property type="molecule type" value="Genomic_DNA"/>
</dbReference>
<dbReference type="InterPro" id="IPR008810">
    <property type="entry name" value="R_equi_Vir"/>
</dbReference>
<protein>
    <submittedName>
        <fullName evidence="3">Virulence associated protein</fullName>
    </submittedName>
</protein>
<reference evidence="3" key="1">
    <citation type="journal article" date="2017" name="Genome Biol. Evol.">
        <title>Comparative Genomics of Rhodococcus equi Virulence Plasmids Indicates Host-Driven Evolution of the vap Pathogenicity Island.</title>
        <authorList>
            <person name="MacArthur I."/>
            <person name="Anastasi E."/>
            <person name="Alvarez S."/>
            <person name="Scortti M."/>
            <person name="Vazquez-Boland J.A."/>
        </authorList>
    </citation>
    <scope>NUCLEOTIDE SEQUENCE</scope>
    <source>
        <strain evidence="3">PAM1413</strain>
        <strain evidence="2">PAM1475</strain>
        <strain evidence="4">PAM1533</strain>
        <plasmid evidence="3">pVAPB1413</plasmid>
        <plasmid evidence="2">pVAPB1475</plasmid>
        <plasmid evidence="4">PVAPB1533</plasmid>
    </source>
</reference>
<keyword evidence="1" id="KW-1133">Transmembrane helix</keyword>
<feature type="transmembrane region" description="Helical" evidence="1">
    <location>
        <begin position="36"/>
        <end position="58"/>
    </location>
</feature>
<organism evidence="3">
    <name type="scientific">Rhodococcus hoagii</name>
    <name type="common">Corynebacterium equii</name>
    <dbReference type="NCBI Taxonomy" id="43767"/>
    <lineage>
        <taxon>Bacteria</taxon>
        <taxon>Bacillati</taxon>
        <taxon>Actinomycetota</taxon>
        <taxon>Actinomycetes</taxon>
        <taxon>Mycobacteriales</taxon>
        <taxon>Nocardiaceae</taxon>
        <taxon>Prescottella</taxon>
    </lineage>
</organism>
<dbReference type="AlphaFoldDB" id="A0A1Z1V0B9"/>
<geneLocation type="plasmid" evidence="4">
    <name>PVAPB1533</name>
</geneLocation>
<evidence type="ECO:0000313" key="3">
    <source>
        <dbReference type="EMBL" id="ARX60551.1"/>
    </source>
</evidence>